<name>A0A8H6VVT9_9AGAR</name>
<gene>
    <name evidence="2" type="ORF">MIND_01223500</name>
</gene>
<sequence length="667" mass="75749">MLRRRIRLQWHKLSNSSDEEPENNAYSFPHDNSTLLSIDPHPTSDSESDDNAPLEIEEEDNVPHSTSSDTLLKWLQLCDDLLPVSHCVVSATATINPRPAIHVSARPHRRVQYHTTKIGKKPSKRTQQERNKEERERTEREARENKALGLRNGNLFRAFGKAQARVDARRRDSEKTIIIDNSDSDLSSNGDVEMVDVNGDNIEEAAACAETTVTPPAPEIPPLGPTTARAFGDDPAAETLLSAPNIPPPPTNNPPPISGFTLLNCVDARRIPARIPSNKAVDAGIKSLHDKLCPPQKNGQRRTRAKLDLVLQARLEAMLRFLRLYRVVGFRGWTIQSEVIAMASGKMGKKTWFARKLRECRFSSSLLSDEDVAGAIHLHLQSLGKWVSAKQIARYVRTPEFQARLRIKRNISVRTTQRWLKKMGYQWKKEPKGMYSDGHEWADVVDYRQNVFLPQWQFYEARSQHWKADTIFKEADEDYESIFYANDRRTTRWVHESETAKIKAKGEGVSDMIRDFVSPEYGWLRSKQLNARGELEDARVLLKPGKKCKGYQTTETILAQVTRAMDILDHDYTADRHIFAYDNATIHTARWPDALSAGPSVNFNKTNGVCVHMRDATFCNGTPRNLYQADGTTFKGLKVLIRERRAKSHSLPDPNSINPTTKKKYVV</sequence>
<protein>
    <recommendedName>
        <fullName evidence="4">Transposase</fullName>
    </recommendedName>
</protein>
<comment type="caution">
    <text evidence="2">The sequence shown here is derived from an EMBL/GenBank/DDBJ whole genome shotgun (WGS) entry which is preliminary data.</text>
</comment>
<keyword evidence="3" id="KW-1185">Reference proteome</keyword>
<dbReference type="OrthoDB" id="10044727at2759"/>
<evidence type="ECO:0008006" key="4">
    <source>
        <dbReference type="Google" id="ProtNLM"/>
    </source>
</evidence>
<proteinExistence type="predicted"/>
<dbReference type="GeneID" id="59351253"/>
<feature type="compositionally biased region" description="Polar residues" evidence="1">
    <location>
        <begin position="24"/>
        <end position="36"/>
    </location>
</feature>
<dbReference type="AlphaFoldDB" id="A0A8H6VVT9"/>
<feature type="region of interest" description="Disordered" evidence="1">
    <location>
        <begin position="15"/>
        <end position="66"/>
    </location>
</feature>
<evidence type="ECO:0000313" key="2">
    <source>
        <dbReference type="EMBL" id="KAF7291978.1"/>
    </source>
</evidence>
<organism evidence="2 3">
    <name type="scientific">Mycena indigotica</name>
    <dbReference type="NCBI Taxonomy" id="2126181"/>
    <lineage>
        <taxon>Eukaryota</taxon>
        <taxon>Fungi</taxon>
        <taxon>Dikarya</taxon>
        <taxon>Basidiomycota</taxon>
        <taxon>Agaricomycotina</taxon>
        <taxon>Agaricomycetes</taxon>
        <taxon>Agaricomycetidae</taxon>
        <taxon>Agaricales</taxon>
        <taxon>Marasmiineae</taxon>
        <taxon>Mycenaceae</taxon>
        <taxon>Mycena</taxon>
    </lineage>
</organism>
<accession>A0A8H6VVT9</accession>
<dbReference type="Proteomes" id="UP000636479">
    <property type="component" value="Unassembled WGS sequence"/>
</dbReference>
<evidence type="ECO:0000256" key="1">
    <source>
        <dbReference type="SAM" id="MobiDB-lite"/>
    </source>
</evidence>
<feature type="region of interest" description="Disordered" evidence="1">
    <location>
        <begin position="645"/>
        <end position="667"/>
    </location>
</feature>
<reference evidence="2" key="1">
    <citation type="submission" date="2020-05" db="EMBL/GenBank/DDBJ databases">
        <title>Mycena genomes resolve the evolution of fungal bioluminescence.</title>
        <authorList>
            <person name="Tsai I.J."/>
        </authorList>
    </citation>
    <scope>NUCLEOTIDE SEQUENCE</scope>
    <source>
        <strain evidence="2">171206Taipei</strain>
    </source>
</reference>
<feature type="compositionally biased region" description="Basic residues" evidence="1">
    <location>
        <begin position="107"/>
        <end position="124"/>
    </location>
</feature>
<evidence type="ECO:0000313" key="3">
    <source>
        <dbReference type="Proteomes" id="UP000636479"/>
    </source>
</evidence>
<dbReference type="EMBL" id="JACAZF010000012">
    <property type="protein sequence ID" value="KAF7291978.1"/>
    <property type="molecule type" value="Genomic_DNA"/>
</dbReference>
<feature type="compositionally biased region" description="Basic and acidic residues" evidence="1">
    <location>
        <begin position="126"/>
        <end position="143"/>
    </location>
</feature>
<dbReference type="RefSeq" id="XP_037214705.1">
    <property type="nucleotide sequence ID" value="XM_037368737.1"/>
</dbReference>
<feature type="compositionally biased region" description="Acidic residues" evidence="1">
    <location>
        <begin position="46"/>
        <end position="60"/>
    </location>
</feature>
<feature type="region of interest" description="Disordered" evidence="1">
    <location>
        <begin position="107"/>
        <end position="143"/>
    </location>
</feature>